<evidence type="ECO:0000313" key="2">
    <source>
        <dbReference type="Proteomes" id="UP001150942"/>
    </source>
</evidence>
<protein>
    <submittedName>
        <fullName evidence="1">Uncharacterized protein</fullName>
    </submittedName>
</protein>
<gene>
    <name evidence="1" type="ORF">N7449_009982</name>
</gene>
<accession>A0A9W9IXP4</accession>
<organism evidence="1 2">
    <name type="scientific">Penicillium cf. viridicatum</name>
    <dbReference type="NCBI Taxonomy" id="2972119"/>
    <lineage>
        <taxon>Eukaryota</taxon>
        <taxon>Fungi</taxon>
        <taxon>Dikarya</taxon>
        <taxon>Ascomycota</taxon>
        <taxon>Pezizomycotina</taxon>
        <taxon>Eurotiomycetes</taxon>
        <taxon>Eurotiomycetidae</taxon>
        <taxon>Eurotiales</taxon>
        <taxon>Aspergillaceae</taxon>
        <taxon>Penicillium</taxon>
    </lineage>
</organism>
<proteinExistence type="predicted"/>
<dbReference type="Proteomes" id="UP001150942">
    <property type="component" value="Unassembled WGS sequence"/>
</dbReference>
<dbReference type="AlphaFoldDB" id="A0A9W9IXP4"/>
<dbReference type="OrthoDB" id="4364054at2759"/>
<keyword evidence="2" id="KW-1185">Reference proteome</keyword>
<reference evidence="1" key="1">
    <citation type="submission" date="2022-11" db="EMBL/GenBank/DDBJ databases">
        <authorList>
            <person name="Petersen C."/>
        </authorList>
    </citation>
    <scope>NUCLEOTIDE SEQUENCE</scope>
    <source>
        <strain evidence="1">IBT 20477</strain>
    </source>
</reference>
<reference evidence="1" key="2">
    <citation type="journal article" date="2023" name="IMA Fungus">
        <title>Comparative genomic study of the Penicillium genus elucidates a diverse pangenome and 15 lateral gene transfer events.</title>
        <authorList>
            <person name="Petersen C."/>
            <person name="Sorensen T."/>
            <person name="Nielsen M.R."/>
            <person name="Sondergaard T.E."/>
            <person name="Sorensen J.L."/>
            <person name="Fitzpatrick D.A."/>
            <person name="Frisvad J.C."/>
            <person name="Nielsen K.L."/>
        </authorList>
    </citation>
    <scope>NUCLEOTIDE SEQUENCE</scope>
    <source>
        <strain evidence="1">IBT 20477</strain>
    </source>
</reference>
<name>A0A9W9IXP4_9EURO</name>
<comment type="caution">
    <text evidence="1">The sequence shown here is derived from an EMBL/GenBank/DDBJ whole genome shotgun (WGS) entry which is preliminary data.</text>
</comment>
<evidence type="ECO:0000313" key="1">
    <source>
        <dbReference type="EMBL" id="KAJ5186988.1"/>
    </source>
</evidence>
<dbReference type="EMBL" id="JAPQKQ010000007">
    <property type="protein sequence ID" value="KAJ5186988.1"/>
    <property type="molecule type" value="Genomic_DNA"/>
</dbReference>
<sequence length="184" mass="21602">MIGDKDHWEADLEQSRDINGLQRYRLYQYWNKVRDNTRPLFDSHKLFFVEEDLREVVQEEMSIKEEHKILNKDAEERLHALNIKYWLLMQTCKMGLYEERLSYGGPILNGICTACLLKIVLTDKDAVLVDVDVVLTVRLIPRIRKTLNPKHNVLDSPFDMIDAPPTYGQIAKDKTSAKKRDKTR</sequence>